<dbReference type="GO" id="GO:0000160">
    <property type="term" value="P:phosphorelay signal transduction system"/>
    <property type="evidence" value="ECO:0007669"/>
    <property type="project" value="InterPro"/>
</dbReference>
<dbReference type="SMART" id="SM00421">
    <property type="entry name" value="HTH_LUXR"/>
    <property type="match status" value="1"/>
</dbReference>
<keyword evidence="2 6" id="KW-0238">DNA-binding</keyword>
<evidence type="ECO:0000256" key="1">
    <source>
        <dbReference type="ARBA" id="ARBA00022553"/>
    </source>
</evidence>
<dbReference type="PROSITE" id="PS50110">
    <property type="entry name" value="RESPONSE_REGULATORY"/>
    <property type="match status" value="1"/>
</dbReference>
<dbReference type="InterPro" id="IPR001789">
    <property type="entry name" value="Sig_transdc_resp-reg_receiver"/>
</dbReference>
<dbReference type="CDD" id="cd17535">
    <property type="entry name" value="REC_NarL-like"/>
    <property type="match status" value="1"/>
</dbReference>
<sequence>MKILVVDDHAIVRKGMIALLKEEILGLEFDESGSTEAALHQVLAYPYALVIADITLPGRSGLDLLKDLRSTQPKLPVLIMSALPEKDYAVRAFKLGASGYLSKQSAADTLVTAVSRVLSGGRYVSPGLAEVLVGTLQQTSFDEPHEALSNRELEVLRLIAESHSLKAIAARLDLSEKTIATYRARISAKLGLATNVELTRYAVQRGLIE</sequence>
<dbReference type="Pfam" id="PF00072">
    <property type="entry name" value="Response_reg"/>
    <property type="match status" value="1"/>
</dbReference>
<dbReference type="GO" id="GO:0006355">
    <property type="term" value="P:regulation of DNA-templated transcription"/>
    <property type="evidence" value="ECO:0007669"/>
    <property type="project" value="InterPro"/>
</dbReference>
<dbReference type="SUPFAM" id="SSF52172">
    <property type="entry name" value="CheY-like"/>
    <property type="match status" value="1"/>
</dbReference>
<gene>
    <name evidence="6" type="ORF">HNR46_000669</name>
</gene>
<dbReference type="PANTHER" id="PTHR43214">
    <property type="entry name" value="TWO-COMPONENT RESPONSE REGULATOR"/>
    <property type="match status" value="1"/>
</dbReference>
<dbReference type="InterPro" id="IPR016032">
    <property type="entry name" value="Sig_transdc_resp-reg_C-effctor"/>
</dbReference>
<evidence type="ECO:0000259" key="4">
    <source>
        <dbReference type="PROSITE" id="PS50043"/>
    </source>
</evidence>
<evidence type="ECO:0000256" key="2">
    <source>
        <dbReference type="ARBA" id="ARBA00023125"/>
    </source>
</evidence>
<dbReference type="RefSeq" id="WP_221284984.1">
    <property type="nucleotide sequence ID" value="NZ_JACHFD010000002.1"/>
</dbReference>
<feature type="domain" description="Response regulatory" evidence="5">
    <location>
        <begin position="2"/>
        <end position="118"/>
    </location>
</feature>
<dbReference type="PRINTS" id="PR00038">
    <property type="entry name" value="HTHLUXR"/>
</dbReference>
<dbReference type="AlphaFoldDB" id="A0A840UXI9"/>
<dbReference type="InterPro" id="IPR039420">
    <property type="entry name" value="WalR-like"/>
</dbReference>
<dbReference type="PROSITE" id="PS50043">
    <property type="entry name" value="HTH_LUXR_2"/>
    <property type="match status" value="1"/>
</dbReference>
<dbReference type="InterPro" id="IPR058245">
    <property type="entry name" value="NreC/VraR/RcsB-like_REC"/>
</dbReference>
<dbReference type="Gene3D" id="3.40.50.2300">
    <property type="match status" value="1"/>
</dbReference>
<proteinExistence type="predicted"/>
<protein>
    <submittedName>
        <fullName evidence="6">DNA-binding NarL/FixJ family response regulator</fullName>
    </submittedName>
</protein>
<evidence type="ECO:0000256" key="3">
    <source>
        <dbReference type="PROSITE-ProRule" id="PRU00169"/>
    </source>
</evidence>
<evidence type="ECO:0000313" key="7">
    <source>
        <dbReference type="Proteomes" id="UP000557717"/>
    </source>
</evidence>
<dbReference type="InterPro" id="IPR011006">
    <property type="entry name" value="CheY-like_superfamily"/>
</dbReference>
<accession>A0A840UXI9</accession>
<dbReference type="Proteomes" id="UP000557717">
    <property type="component" value="Unassembled WGS sequence"/>
</dbReference>
<reference evidence="6 7" key="1">
    <citation type="submission" date="2020-08" db="EMBL/GenBank/DDBJ databases">
        <title>Genomic Encyclopedia of Type Strains, Phase IV (KMG-IV): sequencing the most valuable type-strain genomes for metagenomic binning, comparative biology and taxonomic classification.</title>
        <authorList>
            <person name="Goeker M."/>
        </authorList>
    </citation>
    <scope>NUCLEOTIDE SEQUENCE [LARGE SCALE GENOMIC DNA]</scope>
    <source>
        <strain evidence="6 7">YC6886</strain>
    </source>
</reference>
<dbReference type="InterPro" id="IPR000792">
    <property type="entry name" value="Tscrpt_reg_LuxR_C"/>
</dbReference>
<comment type="caution">
    <text evidence="6">The sequence shown here is derived from an EMBL/GenBank/DDBJ whole genome shotgun (WGS) entry which is preliminary data.</text>
</comment>
<feature type="domain" description="HTH luxR-type" evidence="4">
    <location>
        <begin position="141"/>
        <end position="206"/>
    </location>
</feature>
<name>A0A840UXI9_9BACT</name>
<dbReference type="CDD" id="cd06170">
    <property type="entry name" value="LuxR_C_like"/>
    <property type="match status" value="1"/>
</dbReference>
<organism evidence="6 7">
    <name type="scientific">Haloferula luteola</name>
    <dbReference type="NCBI Taxonomy" id="595692"/>
    <lineage>
        <taxon>Bacteria</taxon>
        <taxon>Pseudomonadati</taxon>
        <taxon>Verrucomicrobiota</taxon>
        <taxon>Verrucomicrobiia</taxon>
        <taxon>Verrucomicrobiales</taxon>
        <taxon>Verrucomicrobiaceae</taxon>
        <taxon>Haloferula</taxon>
    </lineage>
</organism>
<dbReference type="GO" id="GO:0003677">
    <property type="term" value="F:DNA binding"/>
    <property type="evidence" value="ECO:0007669"/>
    <property type="project" value="UniProtKB-KW"/>
</dbReference>
<dbReference type="SUPFAM" id="SSF46894">
    <property type="entry name" value="C-terminal effector domain of the bipartite response regulators"/>
    <property type="match status" value="1"/>
</dbReference>
<feature type="modified residue" description="4-aspartylphosphate" evidence="3">
    <location>
        <position position="53"/>
    </location>
</feature>
<dbReference type="SMART" id="SM00448">
    <property type="entry name" value="REC"/>
    <property type="match status" value="1"/>
</dbReference>
<dbReference type="Pfam" id="PF00196">
    <property type="entry name" value="GerE"/>
    <property type="match status" value="1"/>
</dbReference>
<keyword evidence="1 3" id="KW-0597">Phosphoprotein</keyword>
<dbReference type="EMBL" id="JACHFD010000002">
    <property type="protein sequence ID" value="MBB5350445.1"/>
    <property type="molecule type" value="Genomic_DNA"/>
</dbReference>
<evidence type="ECO:0000313" key="6">
    <source>
        <dbReference type="EMBL" id="MBB5350445.1"/>
    </source>
</evidence>
<evidence type="ECO:0000259" key="5">
    <source>
        <dbReference type="PROSITE" id="PS50110"/>
    </source>
</evidence>
<keyword evidence="7" id="KW-1185">Reference proteome</keyword>